<comment type="cofactor">
    <cofactor evidence="1">
        <name>Mn(2+)</name>
        <dbReference type="ChEBI" id="CHEBI:29035"/>
    </cofactor>
    <text evidence="1">The Mn(2+) ion enhances activity.</text>
</comment>
<dbReference type="AlphaFoldDB" id="G9YEL0"/>
<dbReference type="SUPFAM" id="SSF53187">
    <property type="entry name" value="Zn-dependent exopeptidases"/>
    <property type="match status" value="1"/>
</dbReference>
<dbReference type="InterPro" id="IPR017439">
    <property type="entry name" value="Amidohydrolase"/>
</dbReference>
<dbReference type="InterPro" id="IPR002933">
    <property type="entry name" value="Peptidase_M20"/>
</dbReference>
<dbReference type="Proteomes" id="UP000005481">
    <property type="component" value="Unassembled WGS sequence"/>
</dbReference>
<dbReference type="RefSeq" id="WP_006789046.1">
    <property type="nucleotide sequence ID" value="NZ_JH417561.1"/>
</dbReference>
<dbReference type="InterPro" id="IPR036264">
    <property type="entry name" value="Bact_exopeptidase_dim_dom"/>
</dbReference>
<dbReference type="HOGENOM" id="CLU_023257_0_1_9"/>
<name>G9YEL0_9FIRM</name>
<dbReference type="SUPFAM" id="SSF55031">
    <property type="entry name" value="Bacterial exopeptidase dimerisation domain"/>
    <property type="match status" value="1"/>
</dbReference>
<dbReference type="InterPro" id="IPR011650">
    <property type="entry name" value="Peptidase_M20_dimer"/>
</dbReference>
<sequence>MLDIPAEVSSHTSELIALRRHFHEHPELSLMETETMAYIQDTLRSYGIVINHIPNAGILAVITGKGPGRTVLLRADIDALPIEESAMNLSRQRVTRSTVKGVMHACGHDGHMAMLLVAAKILAAHRDEWKGRVVLMFEQGEEQAGPVANFLRYLVNESGLTIDTAYATHVRWDVPVGKIVISEAPPMAGGIGFIFKLRGRGGHGSRPDLAENPFDCFHAFYGALQALRMRAVPPRECLTVSIGMVNGGFAPNIIPDELTFGGTARFFNYEKAGKPFYDEMLALLERECANYHCSYEIIHLPPPLYEVRNHPECVALAREGITRHLGANVLYDCEPWMASESFAITARLFPSVLSFTGIQNLAKGCGANHHTAEFDMDEEGLPAGVAACLAYTLEFLDKQPHPAVPPLDLPLEEVITRNV</sequence>
<dbReference type="Gene3D" id="3.40.630.10">
    <property type="entry name" value="Zn peptidases"/>
    <property type="match status" value="1"/>
</dbReference>
<evidence type="ECO:0000256" key="1">
    <source>
        <dbReference type="PIRSR" id="PIRSR005962-1"/>
    </source>
</evidence>
<dbReference type="GO" id="GO:0046872">
    <property type="term" value="F:metal ion binding"/>
    <property type="evidence" value="ECO:0007669"/>
    <property type="project" value="UniProtKB-KW"/>
</dbReference>
<reference evidence="3 4" key="1">
    <citation type="submission" date="2011-08" db="EMBL/GenBank/DDBJ databases">
        <authorList>
            <person name="Weinstock G."/>
            <person name="Sodergren E."/>
            <person name="Clifton S."/>
            <person name="Fulton L."/>
            <person name="Fulton B."/>
            <person name="Courtney L."/>
            <person name="Fronick C."/>
            <person name="Harrison M."/>
            <person name="Strong C."/>
            <person name="Farmer C."/>
            <person name="Delahaunty K."/>
            <person name="Markovic C."/>
            <person name="Hall O."/>
            <person name="Minx P."/>
            <person name="Tomlinson C."/>
            <person name="Mitreva M."/>
            <person name="Hou S."/>
            <person name="Chen J."/>
            <person name="Wollam A."/>
            <person name="Pepin K.H."/>
            <person name="Johnson M."/>
            <person name="Bhonagiri V."/>
            <person name="Zhang X."/>
            <person name="Suruliraj S."/>
            <person name="Warren W."/>
            <person name="Chinwalla A."/>
            <person name="Mardis E.R."/>
            <person name="Wilson R.K."/>
        </authorList>
    </citation>
    <scope>NUCLEOTIDE SEQUENCE [LARGE SCALE GENOMIC DNA]</scope>
    <source>
        <strain evidence="3 4">F0357</strain>
    </source>
</reference>
<evidence type="ECO:0000259" key="2">
    <source>
        <dbReference type="Pfam" id="PF07687"/>
    </source>
</evidence>
<feature type="domain" description="Peptidase M20 dimerisation" evidence="2">
    <location>
        <begin position="189"/>
        <end position="288"/>
    </location>
</feature>
<feature type="binding site" evidence="1">
    <location>
        <position position="370"/>
    </location>
    <ligand>
        <name>Mn(2+)</name>
        <dbReference type="ChEBI" id="CHEBI:29035"/>
        <label>2</label>
    </ligand>
</feature>
<feature type="binding site" evidence="1">
    <location>
        <position position="108"/>
    </location>
    <ligand>
        <name>Mn(2+)</name>
        <dbReference type="ChEBI" id="CHEBI:29035"/>
        <label>2</label>
    </ligand>
</feature>
<dbReference type="PIRSF" id="PIRSF005962">
    <property type="entry name" value="Pept_M20D_amidohydro"/>
    <property type="match status" value="1"/>
</dbReference>
<keyword evidence="1" id="KW-0464">Manganese</keyword>
<protein>
    <submittedName>
        <fullName evidence="3">Amidohydrolase</fullName>
    </submittedName>
</protein>
<keyword evidence="3" id="KW-0378">Hydrolase</keyword>
<evidence type="ECO:0000313" key="3">
    <source>
        <dbReference type="EMBL" id="EHM43999.1"/>
    </source>
</evidence>
<feature type="binding site" evidence="1">
    <location>
        <position position="142"/>
    </location>
    <ligand>
        <name>Mn(2+)</name>
        <dbReference type="ChEBI" id="CHEBI:29035"/>
        <label>2</label>
    </ligand>
</feature>
<gene>
    <name evidence="3" type="ORF">HMPREF0080_00069</name>
</gene>
<dbReference type="EMBL" id="AGCJ01000002">
    <property type="protein sequence ID" value="EHM43999.1"/>
    <property type="molecule type" value="Genomic_DNA"/>
</dbReference>
<proteinExistence type="predicted"/>
<dbReference type="Pfam" id="PF01546">
    <property type="entry name" value="Peptidase_M20"/>
    <property type="match status" value="1"/>
</dbReference>
<dbReference type="OrthoDB" id="1633187at2"/>
<dbReference type="PATRIC" id="fig|861450.3.peg.67"/>
<dbReference type="NCBIfam" id="TIGR01891">
    <property type="entry name" value="amidohydrolases"/>
    <property type="match status" value="1"/>
</dbReference>
<feature type="binding site" evidence="1">
    <location>
        <position position="106"/>
    </location>
    <ligand>
        <name>Mn(2+)</name>
        <dbReference type="ChEBI" id="CHEBI:29035"/>
        <label>2</label>
    </ligand>
</feature>
<dbReference type="GO" id="GO:0016787">
    <property type="term" value="F:hydrolase activity"/>
    <property type="evidence" value="ECO:0007669"/>
    <property type="project" value="UniProtKB-KW"/>
</dbReference>
<accession>G9YEL0</accession>
<keyword evidence="1" id="KW-0479">Metal-binding</keyword>
<keyword evidence="4" id="KW-1185">Reference proteome</keyword>
<dbReference type="PANTHER" id="PTHR11014:SF63">
    <property type="entry name" value="METALLOPEPTIDASE, PUTATIVE (AFU_ORTHOLOGUE AFUA_6G09600)-RELATED"/>
    <property type="match status" value="1"/>
</dbReference>
<dbReference type="Gene3D" id="3.30.70.360">
    <property type="match status" value="1"/>
</dbReference>
<dbReference type="Pfam" id="PF07687">
    <property type="entry name" value="M20_dimer"/>
    <property type="match status" value="1"/>
</dbReference>
<evidence type="ECO:0000313" key="4">
    <source>
        <dbReference type="Proteomes" id="UP000005481"/>
    </source>
</evidence>
<comment type="caution">
    <text evidence="3">The sequence shown here is derived from an EMBL/GenBank/DDBJ whole genome shotgun (WGS) entry which is preliminary data.</text>
</comment>
<dbReference type="eggNOG" id="COG1473">
    <property type="taxonomic scope" value="Bacteria"/>
</dbReference>
<dbReference type="PANTHER" id="PTHR11014">
    <property type="entry name" value="PEPTIDASE M20 FAMILY MEMBER"/>
    <property type="match status" value="1"/>
</dbReference>
<organism evidence="3 4">
    <name type="scientific">Anaeroglobus geminatus F0357</name>
    <dbReference type="NCBI Taxonomy" id="861450"/>
    <lineage>
        <taxon>Bacteria</taxon>
        <taxon>Bacillati</taxon>
        <taxon>Bacillota</taxon>
        <taxon>Negativicutes</taxon>
        <taxon>Veillonellales</taxon>
        <taxon>Veillonellaceae</taxon>
        <taxon>Anaeroglobus</taxon>
    </lineage>
</organism>
<feature type="binding site" evidence="1">
    <location>
        <position position="169"/>
    </location>
    <ligand>
        <name>Mn(2+)</name>
        <dbReference type="ChEBI" id="CHEBI:29035"/>
        <label>2</label>
    </ligand>
</feature>